<feature type="region of interest" description="Disordered" evidence="1">
    <location>
        <begin position="163"/>
        <end position="239"/>
    </location>
</feature>
<reference evidence="2" key="1">
    <citation type="submission" date="2019-06" db="EMBL/GenBank/DDBJ databases">
        <authorList>
            <person name="Zheng W."/>
        </authorList>
    </citation>
    <scope>NUCLEOTIDE SEQUENCE</scope>
    <source>
        <strain evidence="2">QDHG01</strain>
    </source>
</reference>
<evidence type="ECO:0000313" key="3">
    <source>
        <dbReference type="Proteomes" id="UP000785679"/>
    </source>
</evidence>
<dbReference type="AlphaFoldDB" id="A0A8J8NBC1"/>
<feature type="region of interest" description="Disordered" evidence="1">
    <location>
        <begin position="1"/>
        <end position="23"/>
    </location>
</feature>
<proteinExistence type="predicted"/>
<feature type="compositionally biased region" description="Low complexity" evidence="1">
    <location>
        <begin position="214"/>
        <end position="229"/>
    </location>
</feature>
<name>A0A8J8NBC1_HALGN</name>
<gene>
    <name evidence="2" type="ORF">FGO68_gene126</name>
</gene>
<feature type="compositionally biased region" description="Basic and acidic residues" evidence="1">
    <location>
        <begin position="1"/>
        <end position="14"/>
    </location>
</feature>
<sequence length="239" mass="26266">MEDENVKEQMKLQERSVTGRSNKGGAAFNILSLQYENNQEGEVLKQRDEDNRVRQMLRSKHIDMRGNQAYNVLNGGDRISIDLPAHKVYNPPDQLKSVGARIMGDGFAGRPLRKELFETPKPQSQGQYGYGYNPSQIVQQQPAQGGGNGFAGFAPVAQIGAPLQSPYQNAPPQYQQQQPPQYQQQQSMPASYGQAPPAGAASMLPINQQQNSLYGNAPYQQQQPPQQANNGGGAGSKFY</sequence>
<protein>
    <submittedName>
        <fullName evidence="2">Uncharacterized protein</fullName>
    </submittedName>
</protein>
<dbReference type="OrthoDB" id="10261433at2759"/>
<feature type="compositionally biased region" description="Low complexity" evidence="1">
    <location>
        <begin position="164"/>
        <end position="192"/>
    </location>
</feature>
<evidence type="ECO:0000256" key="1">
    <source>
        <dbReference type="SAM" id="MobiDB-lite"/>
    </source>
</evidence>
<dbReference type="EMBL" id="RRYP01029940">
    <property type="protein sequence ID" value="TNV71350.1"/>
    <property type="molecule type" value="Genomic_DNA"/>
</dbReference>
<accession>A0A8J8NBC1</accession>
<keyword evidence="3" id="KW-1185">Reference proteome</keyword>
<dbReference type="Proteomes" id="UP000785679">
    <property type="component" value="Unassembled WGS sequence"/>
</dbReference>
<organism evidence="2 3">
    <name type="scientific">Halteria grandinella</name>
    <dbReference type="NCBI Taxonomy" id="5974"/>
    <lineage>
        <taxon>Eukaryota</taxon>
        <taxon>Sar</taxon>
        <taxon>Alveolata</taxon>
        <taxon>Ciliophora</taxon>
        <taxon>Intramacronucleata</taxon>
        <taxon>Spirotrichea</taxon>
        <taxon>Stichotrichia</taxon>
        <taxon>Sporadotrichida</taxon>
        <taxon>Halteriidae</taxon>
        <taxon>Halteria</taxon>
    </lineage>
</organism>
<feature type="compositionally biased region" description="Gly residues" evidence="1">
    <location>
        <begin position="230"/>
        <end position="239"/>
    </location>
</feature>
<comment type="caution">
    <text evidence="2">The sequence shown here is derived from an EMBL/GenBank/DDBJ whole genome shotgun (WGS) entry which is preliminary data.</text>
</comment>
<evidence type="ECO:0000313" key="2">
    <source>
        <dbReference type="EMBL" id="TNV71350.1"/>
    </source>
</evidence>